<dbReference type="Proteomes" id="UP000006727">
    <property type="component" value="Chromosome 25"/>
</dbReference>
<dbReference type="Gramene" id="Pp3c25_7414V3.1">
    <property type="protein sequence ID" value="PAC:32980335.CDS.1"/>
    <property type="gene ID" value="Pp3c25_7414"/>
</dbReference>
<evidence type="ECO:0000313" key="3">
    <source>
        <dbReference type="Proteomes" id="UP000006727"/>
    </source>
</evidence>
<dbReference type="EMBL" id="ABEU02000025">
    <property type="protein sequence ID" value="PNR27566.1"/>
    <property type="molecule type" value="Genomic_DNA"/>
</dbReference>
<keyword evidence="3" id="KW-1185">Reference proteome</keyword>
<accession>A0A2K1IE65</accession>
<name>A0A2K1IE65_PHYPA</name>
<dbReference type="EnsemblPlants" id="Pp3c25_7414V3.1">
    <property type="protein sequence ID" value="PAC:32980335.CDS.1"/>
    <property type="gene ID" value="Pp3c25_7414"/>
</dbReference>
<sequence length="96" mass="10065">MLSETLVQGCCFFSLVMTSAHGCRSVAEVAIQFDESVDNLSKSLSNIREGGTLDDGGGGLGQKREVGRLYSSVCSAVMSSSFMGFGGRASTYSDGY</sequence>
<organism evidence="1">
    <name type="scientific">Physcomitrium patens</name>
    <name type="common">Spreading-leaved earth moss</name>
    <name type="synonym">Physcomitrella patens</name>
    <dbReference type="NCBI Taxonomy" id="3218"/>
    <lineage>
        <taxon>Eukaryota</taxon>
        <taxon>Viridiplantae</taxon>
        <taxon>Streptophyta</taxon>
        <taxon>Embryophyta</taxon>
        <taxon>Bryophyta</taxon>
        <taxon>Bryophytina</taxon>
        <taxon>Bryopsida</taxon>
        <taxon>Funariidae</taxon>
        <taxon>Funariales</taxon>
        <taxon>Funariaceae</taxon>
        <taxon>Physcomitrium</taxon>
    </lineage>
</organism>
<dbReference type="AlphaFoldDB" id="A0A2K1IE65"/>
<reference evidence="1 3" key="2">
    <citation type="journal article" date="2018" name="Plant J.">
        <title>The Physcomitrella patens chromosome-scale assembly reveals moss genome structure and evolution.</title>
        <authorList>
            <person name="Lang D."/>
            <person name="Ullrich K.K."/>
            <person name="Murat F."/>
            <person name="Fuchs J."/>
            <person name="Jenkins J."/>
            <person name="Haas F.B."/>
            <person name="Piednoel M."/>
            <person name="Gundlach H."/>
            <person name="Van Bel M."/>
            <person name="Meyberg R."/>
            <person name="Vives C."/>
            <person name="Morata J."/>
            <person name="Symeonidi A."/>
            <person name="Hiss M."/>
            <person name="Muchero W."/>
            <person name="Kamisugi Y."/>
            <person name="Saleh O."/>
            <person name="Blanc G."/>
            <person name="Decker E.L."/>
            <person name="van Gessel N."/>
            <person name="Grimwood J."/>
            <person name="Hayes R.D."/>
            <person name="Graham S.W."/>
            <person name="Gunter L.E."/>
            <person name="McDaniel S.F."/>
            <person name="Hoernstein S.N.W."/>
            <person name="Larsson A."/>
            <person name="Li F.W."/>
            <person name="Perroud P.F."/>
            <person name="Phillips J."/>
            <person name="Ranjan P."/>
            <person name="Rokshar D.S."/>
            <person name="Rothfels C.J."/>
            <person name="Schneider L."/>
            <person name="Shu S."/>
            <person name="Stevenson D.W."/>
            <person name="Thummler F."/>
            <person name="Tillich M."/>
            <person name="Villarreal Aguilar J.C."/>
            <person name="Widiez T."/>
            <person name="Wong G.K."/>
            <person name="Wymore A."/>
            <person name="Zhang Y."/>
            <person name="Zimmer A.D."/>
            <person name="Quatrano R.S."/>
            <person name="Mayer K.F.X."/>
            <person name="Goodstein D."/>
            <person name="Casacuberta J.M."/>
            <person name="Vandepoele K."/>
            <person name="Reski R."/>
            <person name="Cuming A.C."/>
            <person name="Tuskan G.A."/>
            <person name="Maumus F."/>
            <person name="Salse J."/>
            <person name="Schmutz J."/>
            <person name="Rensing S.A."/>
        </authorList>
    </citation>
    <scope>NUCLEOTIDE SEQUENCE [LARGE SCALE GENOMIC DNA]</scope>
    <source>
        <strain evidence="2 3">cv. Gransden 2004</strain>
    </source>
</reference>
<reference evidence="2" key="3">
    <citation type="submission" date="2020-12" db="UniProtKB">
        <authorList>
            <consortium name="EnsemblPlants"/>
        </authorList>
    </citation>
    <scope>IDENTIFICATION</scope>
</reference>
<evidence type="ECO:0000313" key="2">
    <source>
        <dbReference type="EnsemblPlants" id="PAC:32980335.CDS.1"/>
    </source>
</evidence>
<protein>
    <submittedName>
        <fullName evidence="1 2">Uncharacterized protein</fullName>
    </submittedName>
</protein>
<evidence type="ECO:0000313" key="1">
    <source>
        <dbReference type="EMBL" id="PNR27566.1"/>
    </source>
</evidence>
<dbReference type="InParanoid" id="A0A2K1IE65"/>
<gene>
    <name evidence="1" type="ORF">PHYPA_029718</name>
</gene>
<proteinExistence type="predicted"/>
<reference evidence="1 3" key="1">
    <citation type="journal article" date="2008" name="Science">
        <title>The Physcomitrella genome reveals evolutionary insights into the conquest of land by plants.</title>
        <authorList>
            <person name="Rensing S."/>
            <person name="Lang D."/>
            <person name="Zimmer A."/>
            <person name="Terry A."/>
            <person name="Salamov A."/>
            <person name="Shapiro H."/>
            <person name="Nishiyama T."/>
            <person name="Perroud P.-F."/>
            <person name="Lindquist E."/>
            <person name="Kamisugi Y."/>
            <person name="Tanahashi T."/>
            <person name="Sakakibara K."/>
            <person name="Fujita T."/>
            <person name="Oishi K."/>
            <person name="Shin-I T."/>
            <person name="Kuroki Y."/>
            <person name="Toyoda A."/>
            <person name="Suzuki Y."/>
            <person name="Hashimoto A."/>
            <person name="Yamaguchi K."/>
            <person name="Sugano A."/>
            <person name="Kohara Y."/>
            <person name="Fujiyama A."/>
            <person name="Anterola A."/>
            <person name="Aoki S."/>
            <person name="Ashton N."/>
            <person name="Barbazuk W.B."/>
            <person name="Barker E."/>
            <person name="Bennetzen J."/>
            <person name="Bezanilla M."/>
            <person name="Blankenship R."/>
            <person name="Cho S.H."/>
            <person name="Dutcher S."/>
            <person name="Estelle M."/>
            <person name="Fawcett J.A."/>
            <person name="Gundlach H."/>
            <person name="Hanada K."/>
            <person name="Heyl A."/>
            <person name="Hicks K.A."/>
            <person name="Hugh J."/>
            <person name="Lohr M."/>
            <person name="Mayer K."/>
            <person name="Melkozernov A."/>
            <person name="Murata T."/>
            <person name="Nelson D."/>
            <person name="Pils B."/>
            <person name="Prigge M."/>
            <person name="Reiss B."/>
            <person name="Renner T."/>
            <person name="Rombauts S."/>
            <person name="Rushton P."/>
            <person name="Sanderfoot A."/>
            <person name="Schween G."/>
            <person name="Shiu S.-H."/>
            <person name="Stueber K."/>
            <person name="Theodoulou F.L."/>
            <person name="Tu H."/>
            <person name="Van de Peer Y."/>
            <person name="Verrier P.J."/>
            <person name="Waters E."/>
            <person name="Wood A."/>
            <person name="Yang L."/>
            <person name="Cove D."/>
            <person name="Cuming A."/>
            <person name="Hasebe M."/>
            <person name="Lucas S."/>
            <person name="Mishler D.B."/>
            <person name="Reski R."/>
            <person name="Grigoriev I."/>
            <person name="Quatrano R.S."/>
            <person name="Boore J.L."/>
        </authorList>
    </citation>
    <scope>NUCLEOTIDE SEQUENCE [LARGE SCALE GENOMIC DNA]</scope>
    <source>
        <strain evidence="2 3">cv. Gransden 2004</strain>
    </source>
</reference>